<feature type="domain" description="Glycosyltransferase subfamily 4-like N-terminal" evidence="1">
    <location>
        <begin position="22"/>
        <end position="164"/>
    </location>
</feature>
<reference evidence="2 3" key="1">
    <citation type="submission" date="2020-11" db="EMBL/GenBank/DDBJ databases">
        <title>The genome sequence of Erythrobacter sp. 6D36.</title>
        <authorList>
            <person name="Liu Y."/>
        </authorList>
    </citation>
    <scope>NUCLEOTIDE SEQUENCE [LARGE SCALE GENOMIC DNA]</scope>
    <source>
        <strain evidence="2 3">6D36</strain>
    </source>
</reference>
<dbReference type="AlphaFoldDB" id="A0A7S8IU74"/>
<organism evidence="2 3">
    <name type="scientific">Qipengyuania soli</name>
    <dbReference type="NCBI Taxonomy" id="2782568"/>
    <lineage>
        <taxon>Bacteria</taxon>
        <taxon>Pseudomonadati</taxon>
        <taxon>Pseudomonadota</taxon>
        <taxon>Alphaproteobacteria</taxon>
        <taxon>Sphingomonadales</taxon>
        <taxon>Erythrobacteraceae</taxon>
        <taxon>Qipengyuania</taxon>
    </lineage>
</organism>
<dbReference type="Proteomes" id="UP000594459">
    <property type="component" value="Chromosome"/>
</dbReference>
<evidence type="ECO:0000313" key="3">
    <source>
        <dbReference type="Proteomes" id="UP000594459"/>
    </source>
</evidence>
<name>A0A7S8IU74_9SPHN</name>
<gene>
    <name evidence="2" type="ORF">IRL76_09000</name>
</gene>
<dbReference type="InterPro" id="IPR028098">
    <property type="entry name" value="Glyco_trans_4-like_N"/>
</dbReference>
<keyword evidence="2" id="KW-0808">Transferase</keyword>
<dbReference type="PANTHER" id="PTHR45947">
    <property type="entry name" value="SULFOQUINOVOSYL TRANSFERASE SQD2"/>
    <property type="match status" value="1"/>
</dbReference>
<evidence type="ECO:0000259" key="1">
    <source>
        <dbReference type="Pfam" id="PF13579"/>
    </source>
</evidence>
<dbReference type="GO" id="GO:0016758">
    <property type="term" value="F:hexosyltransferase activity"/>
    <property type="evidence" value="ECO:0007669"/>
    <property type="project" value="TreeGrafter"/>
</dbReference>
<evidence type="ECO:0000313" key="2">
    <source>
        <dbReference type="EMBL" id="QPC98025.1"/>
    </source>
</evidence>
<dbReference type="PANTHER" id="PTHR45947:SF3">
    <property type="entry name" value="SULFOQUINOVOSYL TRANSFERASE SQD2"/>
    <property type="match status" value="1"/>
</dbReference>
<sequence>MTGKRIGLLSAWASRANGGIFEAVIAQADLLRSLGAIPVVIAVEDEAHEKDRHRLEGFEVRLARRTGPKVLAYSPELDGILADAKLDLLHLHGIWQFPSHAAGKWARRTGKPMLLSPHGMLDPWITRRNRWKKLPARMLWEHRAWRSANAFHALTEAEAHDSLREVPGMLVSIIPNMAPPPGPSRTSMPSASAIYLGRIHEKKNIGALIEAWRLARPHLPQDAHLTIAGWGDDASIDALNRAFVAGEDSIDFVGTVFESQKAALFDMARFFVLPTKSEGLPVTVLEAWAAGTPTIMTEACHLHGGYAEGAAIACSTEPDGIAAKLVEAFAMTETQWRAMSRAAQRLAGETFGRDAVLAQWEATYAALIRG</sequence>
<dbReference type="SUPFAM" id="SSF53756">
    <property type="entry name" value="UDP-Glycosyltransferase/glycogen phosphorylase"/>
    <property type="match status" value="1"/>
</dbReference>
<dbReference type="EMBL" id="CP064654">
    <property type="protein sequence ID" value="QPC98025.1"/>
    <property type="molecule type" value="Genomic_DNA"/>
</dbReference>
<dbReference type="RefSeq" id="WP_200981035.1">
    <property type="nucleotide sequence ID" value="NZ_CP064654.1"/>
</dbReference>
<protein>
    <submittedName>
        <fullName evidence="2">Glycosyltransferase</fullName>
    </submittedName>
</protein>
<dbReference type="Pfam" id="PF13579">
    <property type="entry name" value="Glyco_trans_4_4"/>
    <property type="match status" value="1"/>
</dbReference>
<dbReference type="InterPro" id="IPR050194">
    <property type="entry name" value="Glycosyltransferase_grp1"/>
</dbReference>
<accession>A0A7S8IU74</accession>
<dbReference type="Gene3D" id="3.40.50.2000">
    <property type="entry name" value="Glycogen Phosphorylase B"/>
    <property type="match status" value="2"/>
</dbReference>
<proteinExistence type="predicted"/>
<dbReference type="Pfam" id="PF13692">
    <property type="entry name" value="Glyco_trans_1_4"/>
    <property type="match status" value="1"/>
</dbReference>
<keyword evidence="3" id="KW-1185">Reference proteome</keyword>
<dbReference type="KEGG" id="qso:IRL76_09000"/>